<dbReference type="SUPFAM" id="SSF52949">
    <property type="entry name" value="Macro domain-like"/>
    <property type="match status" value="1"/>
</dbReference>
<reference evidence="3 4" key="1">
    <citation type="submission" date="2016-10" db="EMBL/GenBank/DDBJ databases">
        <authorList>
            <person name="Varghese N."/>
            <person name="Submissions S."/>
        </authorList>
    </citation>
    <scope>NUCLEOTIDE SEQUENCE [LARGE SCALE GENOMIC DNA]</scope>
    <source>
        <strain evidence="3 4">TC-13</strain>
    </source>
</reference>
<feature type="domain" description="Macro" evidence="2">
    <location>
        <begin position="1"/>
        <end position="160"/>
    </location>
</feature>
<evidence type="ECO:0000256" key="1">
    <source>
        <dbReference type="ARBA" id="ARBA00035885"/>
    </source>
</evidence>
<dbReference type="InterPro" id="IPR043472">
    <property type="entry name" value="Macro_dom-like"/>
</dbReference>
<dbReference type="RefSeq" id="WP_089985760.1">
    <property type="nucleotide sequence ID" value="NZ_FMVP01000004.1"/>
</dbReference>
<evidence type="ECO:0000313" key="4">
    <source>
        <dbReference type="Proteomes" id="UP000199410"/>
    </source>
</evidence>
<protein>
    <submittedName>
        <fullName evidence="3">O-acetyl-ADP-ribose deacetylase (Regulator of RNase III), contains Macro domain</fullName>
    </submittedName>
</protein>
<dbReference type="PANTHER" id="PTHR12521:SF0">
    <property type="entry name" value="ADP-RIBOSE GLYCOHYDROLASE OARD1"/>
    <property type="match status" value="1"/>
</dbReference>
<evidence type="ECO:0000259" key="2">
    <source>
        <dbReference type="PROSITE" id="PS51154"/>
    </source>
</evidence>
<dbReference type="Gene3D" id="3.40.220.10">
    <property type="entry name" value="Leucine Aminopeptidase, subunit E, domain 1"/>
    <property type="match status" value="1"/>
</dbReference>
<organism evidence="3 4">
    <name type="scientific">Lysinibacillus fusiformis</name>
    <dbReference type="NCBI Taxonomy" id="28031"/>
    <lineage>
        <taxon>Bacteria</taxon>
        <taxon>Bacillati</taxon>
        <taxon>Bacillota</taxon>
        <taxon>Bacilli</taxon>
        <taxon>Bacillales</taxon>
        <taxon>Bacillaceae</taxon>
        <taxon>Lysinibacillus</taxon>
    </lineage>
</organism>
<dbReference type="GO" id="GO:0140291">
    <property type="term" value="P:peptidyl-glutamate ADP-deribosylation"/>
    <property type="evidence" value="ECO:0007669"/>
    <property type="project" value="TreeGrafter"/>
</dbReference>
<dbReference type="Proteomes" id="UP000199410">
    <property type="component" value="Unassembled WGS sequence"/>
</dbReference>
<comment type="catalytic activity">
    <reaction evidence="1">
        <text>an N-(ADP-alpha-D-ribosyl)-thymidine in DNA + H2O = a thymidine in DNA + ADP-D-ribose</text>
        <dbReference type="Rhea" id="RHEA:71655"/>
        <dbReference type="Rhea" id="RHEA-COMP:13556"/>
        <dbReference type="Rhea" id="RHEA-COMP:18051"/>
        <dbReference type="ChEBI" id="CHEBI:15377"/>
        <dbReference type="ChEBI" id="CHEBI:57967"/>
        <dbReference type="ChEBI" id="CHEBI:137386"/>
        <dbReference type="ChEBI" id="CHEBI:191199"/>
    </reaction>
    <physiologicalReaction direction="left-to-right" evidence="1">
        <dbReference type="Rhea" id="RHEA:71656"/>
    </physiologicalReaction>
</comment>
<dbReference type="AlphaFoldDB" id="A0A1H9GQ89"/>
<dbReference type="SMART" id="SM00506">
    <property type="entry name" value="A1pp"/>
    <property type="match status" value="1"/>
</dbReference>
<dbReference type="PANTHER" id="PTHR12521">
    <property type="entry name" value="PROTEIN C6ORF130"/>
    <property type="match status" value="1"/>
</dbReference>
<comment type="caution">
    <text evidence="3">The sequence shown here is derived from an EMBL/GenBank/DDBJ whole genome shotgun (WGS) entry which is preliminary data.</text>
</comment>
<evidence type="ECO:0000313" key="3">
    <source>
        <dbReference type="EMBL" id="SEQ52203.1"/>
    </source>
</evidence>
<dbReference type="InterPro" id="IPR002589">
    <property type="entry name" value="Macro_dom"/>
</dbReference>
<dbReference type="EMBL" id="FOEL01000005">
    <property type="protein sequence ID" value="SEQ52203.1"/>
    <property type="molecule type" value="Genomic_DNA"/>
</dbReference>
<proteinExistence type="predicted"/>
<dbReference type="PROSITE" id="PS51154">
    <property type="entry name" value="MACRO"/>
    <property type="match status" value="1"/>
</dbReference>
<gene>
    <name evidence="3" type="ORF">SAMN02787113_01892</name>
</gene>
<sequence length="160" mass="18087">MIRIIEGDITKTDKDIIVQQVNCKGLMGAGLAKTIMQRYDNVKNEYQTFRKKELKTLVKDECLLGMVNYVDVYDGKIIANIFGQVDVRKNRNDKNVYTVKSALIKGIEDVKDKAEKIGLSIAIPTYIGCGLAGGNWEEIKSEIEAIFQASTVEVVFYHYR</sequence>
<dbReference type="InterPro" id="IPR050892">
    <property type="entry name" value="ADP-ribose_metab_enzymes"/>
</dbReference>
<accession>A0A1H9GQ89</accession>
<name>A0A1H9GQ89_9BACI</name>